<dbReference type="InterPro" id="IPR053196">
    <property type="entry name" value="Lipoprotein_YbaY-like"/>
</dbReference>
<dbReference type="InterPro" id="IPR038670">
    <property type="entry name" value="HslJ-like_sf"/>
</dbReference>
<name>N6WUF0_9GAMM</name>
<evidence type="ECO:0000259" key="1">
    <source>
        <dbReference type="Pfam" id="PF03724"/>
    </source>
</evidence>
<dbReference type="PATRIC" id="fig|626887.3.peg.1474"/>
<dbReference type="InterPro" id="IPR039366">
    <property type="entry name" value="Pilotin"/>
</dbReference>
<dbReference type="OrthoDB" id="5348860at2"/>
<dbReference type="eggNOG" id="COG3187">
    <property type="taxonomic scope" value="Bacteria"/>
</dbReference>
<keyword evidence="3" id="KW-1185">Reference proteome</keyword>
<dbReference type="PANTHER" id="PTHR38013:SF1">
    <property type="entry name" value="GLYCOPROTEIN_POLYSACCHARIDE METABOLISM"/>
    <property type="match status" value="1"/>
</dbReference>
<dbReference type="Gene3D" id="2.40.128.270">
    <property type="match status" value="1"/>
</dbReference>
<accession>N6WUF0</accession>
<proteinExistence type="predicted"/>
<dbReference type="HOGENOM" id="CLU_085265_0_0_6"/>
<dbReference type="RefSeq" id="WP_004579457.1">
    <property type="nucleotide sequence ID" value="NZ_AP028878.1"/>
</dbReference>
<dbReference type="PROSITE" id="PS51257">
    <property type="entry name" value="PROKAR_LIPOPROTEIN"/>
    <property type="match status" value="1"/>
</dbReference>
<dbReference type="EMBL" id="APLQ01000011">
    <property type="protein sequence ID" value="ENO15161.1"/>
    <property type="molecule type" value="Genomic_DNA"/>
</dbReference>
<sequence>MNPTGIRRSQVGSGPAALVAVLLAALVVTGCASDAKIWGGVPNMRQIEGTVTYHERMMVPTDSTVTVILEDVSLADAPAEVVAQTSFRSRNGPPWSYMLNYDPRLIMDGRRYNLRAKVTSNDRLMFISTEANPVVPGEVDGAVDIVVNRAGGSVAAVDRPDDASDSLINTFWELKGLFGDPISEESDKRKLNIVLVKEDNRVAGFSGCNQFSGSFTRDGSKLQIGQLVSTQMACFEGLEREQQFHEALRETVRYTIEGPVLKFYNGDDEVVLEFLSGEYS</sequence>
<dbReference type="InterPro" id="IPR005184">
    <property type="entry name" value="DUF306_Meta_HslJ"/>
</dbReference>
<dbReference type="STRING" id="626887.J057_07421"/>
<organism evidence="2 3">
    <name type="scientific">Marinobacter nanhaiticus D15-8W</name>
    <dbReference type="NCBI Taxonomy" id="626887"/>
    <lineage>
        <taxon>Bacteria</taxon>
        <taxon>Pseudomonadati</taxon>
        <taxon>Pseudomonadota</taxon>
        <taxon>Gammaproteobacteria</taxon>
        <taxon>Pseudomonadales</taxon>
        <taxon>Marinobacteraceae</taxon>
        <taxon>Marinobacter</taxon>
    </lineage>
</organism>
<reference evidence="2 3" key="1">
    <citation type="journal article" date="2013" name="Genome Announc.">
        <title>Genome Sequence of the Polycyclic Aromatic Hydrocarbon-Degrading Bacterium Strain Marinobacter nanhaiticus D15-8WT.</title>
        <authorList>
            <person name="Cui Z."/>
            <person name="Gao W."/>
            <person name="Li Q."/>
            <person name="Xu G."/>
            <person name="Zheng L."/>
        </authorList>
    </citation>
    <scope>NUCLEOTIDE SEQUENCE [LARGE SCALE GENOMIC DNA]</scope>
    <source>
        <strain evidence="2 3">D15-8W</strain>
    </source>
</reference>
<evidence type="ECO:0000313" key="2">
    <source>
        <dbReference type="EMBL" id="ENO15161.1"/>
    </source>
</evidence>
<feature type="domain" description="DUF306" evidence="1">
    <location>
        <begin position="166"/>
        <end position="274"/>
    </location>
</feature>
<protein>
    <submittedName>
        <fullName evidence="2">META domain-containing protein</fullName>
    </submittedName>
</protein>
<gene>
    <name evidence="2" type="ORF">J057_07421</name>
</gene>
<comment type="caution">
    <text evidence="2">The sequence shown here is derived from an EMBL/GenBank/DDBJ whole genome shotgun (WGS) entry which is preliminary data.</text>
</comment>
<dbReference type="AlphaFoldDB" id="N6WUF0"/>
<evidence type="ECO:0000313" key="3">
    <source>
        <dbReference type="Proteomes" id="UP000013165"/>
    </source>
</evidence>
<dbReference type="Pfam" id="PF09619">
    <property type="entry name" value="YscW"/>
    <property type="match status" value="1"/>
</dbReference>
<dbReference type="Proteomes" id="UP000013165">
    <property type="component" value="Unassembled WGS sequence"/>
</dbReference>
<dbReference type="Pfam" id="PF03724">
    <property type="entry name" value="META"/>
    <property type="match status" value="1"/>
</dbReference>
<dbReference type="eggNOG" id="COG3126">
    <property type="taxonomic scope" value="Bacteria"/>
</dbReference>
<dbReference type="PANTHER" id="PTHR38013">
    <property type="entry name" value="GLYCOPROTEIN/POLYSACCHARIDE METABOLISM"/>
    <property type="match status" value="1"/>
</dbReference>